<dbReference type="KEGG" id="vta:B0227"/>
<keyword evidence="1" id="KW-0732">Signal</keyword>
<gene>
    <name evidence="3" type="ORF">VTAP4600_B0227</name>
</gene>
<accession>A0A2N8ZIW1</accession>
<protein>
    <recommendedName>
        <fullName evidence="2">Uncharacterized protein TP-0789 domain-containing protein</fullName>
    </recommendedName>
</protein>
<reference evidence="3 4" key="1">
    <citation type="submission" date="2017-10" db="EMBL/GenBank/DDBJ databases">
        <authorList>
            <person name="Banno H."/>
            <person name="Chua N.-H."/>
        </authorList>
    </citation>
    <scope>NUCLEOTIDE SEQUENCE [LARGE SCALE GENOMIC DNA]</scope>
    <source>
        <strain evidence="3">Vibrio tapetis CECT4600</strain>
    </source>
</reference>
<feature type="chain" id="PRO_5014828524" description="Uncharacterized protein TP-0789 domain-containing protein" evidence="1">
    <location>
        <begin position="27"/>
        <end position="258"/>
    </location>
</feature>
<sequence>MDKGKKIMHLKLNALLITMFSPFVFAAPSGEEVMTWLDTAESSQDVTQDMVMLIKRNDQMLKRVLKSESIRTDEGRKSFMEFSLPAEVQGTRYLTWSYDDPKLVDDMWLYLQNANLTRRISGSANKGTFMRSDLINEDLQSRSVQDDEHTLLRKEECGEVQCYVVESVPFDANSSSYKKRITWVREDIHLVHKMERYSKQGQLLKTTWYGGHKQFGDYWMAQKMVTKSAVSNSETLIQFNNIQVNVGLSEADFSQSRL</sequence>
<evidence type="ECO:0000256" key="1">
    <source>
        <dbReference type="SAM" id="SignalP"/>
    </source>
</evidence>
<feature type="signal peptide" evidence="1">
    <location>
        <begin position="1"/>
        <end position="26"/>
    </location>
</feature>
<dbReference type="Proteomes" id="UP000235828">
    <property type="component" value="Chromosome B"/>
</dbReference>
<evidence type="ECO:0000259" key="2">
    <source>
        <dbReference type="Pfam" id="PF17131"/>
    </source>
</evidence>
<dbReference type="AlphaFoldDB" id="A0A2N8ZIW1"/>
<evidence type="ECO:0000313" key="4">
    <source>
        <dbReference type="Proteomes" id="UP000235828"/>
    </source>
</evidence>
<dbReference type="Pfam" id="PF17131">
    <property type="entry name" value="LolA_like"/>
    <property type="match status" value="1"/>
</dbReference>
<dbReference type="EMBL" id="LT960612">
    <property type="protein sequence ID" value="SON51838.1"/>
    <property type="molecule type" value="Genomic_DNA"/>
</dbReference>
<dbReference type="OrthoDB" id="9803781at2"/>
<feature type="domain" description="Uncharacterized protein TP-0789" evidence="2">
    <location>
        <begin position="76"/>
        <end position="258"/>
    </location>
</feature>
<keyword evidence="4" id="KW-1185">Reference proteome</keyword>
<organism evidence="3 4">
    <name type="scientific">Vibrio tapetis subsp. tapetis</name>
    <dbReference type="NCBI Taxonomy" id="1671868"/>
    <lineage>
        <taxon>Bacteria</taxon>
        <taxon>Pseudomonadati</taxon>
        <taxon>Pseudomonadota</taxon>
        <taxon>Gammaproteobacteria</taxon>
        <taxon>Vibrionales</taxon>
        <taxon>Vibrionaceae</taxon>
        <taxon>Vibrio</taxon>
    </lineage>
</organism>
<name>A0A2N8ZIW1_9VIBR</name>
<dbReference type="CDD" id="cd16329">
    <property type="entry name" value="LolA_like"/>
    <property type="match status" value="1"/>
</dbReference>
<dbReference type="InterPro" id="IPR033399">
    <property type="entry name" value="TP_0789-like"/>
</dbReference>
<evidence type="ECO:0000313" key="3">
    <source>
        <dbReference type="EMBL" id="SON51838.1"/>
    </source>
</evidence>
<proteinExistence type="predicted"/>
<dbReference type="Gene3D" id="2.50.20.10">
    <property type="entry name" value="Lipoprotein localisation LolA/LolB/LppX"/>
    <property type="match status" value="1"/>
</dbReference>